<dbReference type="Proteomes" id="UP000054776">
    <property type="component" value="Unassembled WGS sequence"/>
</dbReference>
<comment type="caution">
    <text evidence="1">The sequence shown here is derived from an EMBL/GenBank/DDBJ whole genome shotgun (WGS) entry which is preliminary data.</text>
</comment>
<sequence length="65" mass="7425">MSGTTPFGIMACSIQERRFWYKQLATLRFMVDFISADGKFQSIAFLAPRVVERCIFGNAPVVLYQ</sequence>
<dbReference type="InParanoid" id="A0A0V1BD17"/>
<proteinExistence type="predicted"/>
<evidence type="ECO:0000313" key="2">
    <source>
        <dbReference type="Proteomes" id="UP000054776"/>
    </source>
</evidence>
<organism evidence="1 2">
    <name type="scientific">Trichinella spiralis</name>
    <name type="common">Trichina worm</name>
    <dbReference type="NCBI Taxonomy" id="6334"/>
    <lineage>
        <taxon>Eukaryota</taxon>
        <taxon>Metazoa</taxon>
        <taxon>Ecdysozoa</taxon>
        <taxon>Nematoda</taxon>
        <taxon>Enoplea</taxon>
        <taxon>Dorylaimia</taxon>
        <taxon>Trichinellida</taxon>
        <taxon>Trichinellidae</taxon>
        <taxon>Trichinella</taxon>
    </lineage>
</organism>
<name>A0A0V1BD17_TRISP</name>
<dbReference type="EMBL" id="JYDH01000062">
    <property type="protein sequence ID" value="KRY34737.1"/>
    <property type="molecule type" value="Genomic_DNA"/>
</dbReference>
<protein>
    <submittedName>
        <fullName evidence="1">Uncharacterized protein</fullName>
    </submittedName>
</protein>
<keyword evidence="2" id="KW-1185">Reference proteome</keyword>
<evidence type="ECO:0000313" key="1">
    <source>
        <dbReference type="EMBL" id="KRY34737.1"/>
    </source>
</evidence>
<accession>A0A0V1BD17</accession>
<gene>
    <name evidence="1" type="ORF">T01_5520</name>
</gene>
<dbReference type="AlphaFoldDB" id="A0A0V1BD17"/>
<reference evidence="1 2" key="1">
    <citation type="submission" date="2015-01" db="EMBL/GenBank/DDBJ databases">
        <title>Evolution of Trichinella species and genotypes.</title>
        <authorList>
            <person name="Korhonen P.K."/>
            <person name="Edoardo P."/>
            <person name="Giuseppe L.R."/>
            <person name="Gasser R.B."/>
        </authorList>
    </citation>
    <scope>NUCLEOTIDE SEQUENCE [LARGE SCALE GENOMIC DNA]</scope>
    <source>
        <strain evidence="1">ISS3</strain>
    </source>
</reference>